<feature type="transmembrane region" description="Helical" evidence="1">
    <location>
        <begin position="18"/>
        <end position="38"/>
    </location>
</feature>
<dbReference type="Proteomes" id="UP000280243">
    <property type="component" value="Segment"/>
</dbReference>
<dbReference type="EMBL" id="MK016497">
    <property type="protein sequence ID" value="AYQ99655.1"/>
    <property type="molecule type" value="Genomic_DNA"/>
</dbReference>
<dbReference type="Pfam" id="PF16945">
    <property type="entry name" value="Phage_r1t_holin"/>
    <property type="match status" value="1"/>
</dbReference>
<proteinExistence type="predicted"/>
<accession>A0A3G3LZU8</accession>
<name>A0A3G3LZU8_9CAUD</name>
<evidence type="ECO:0000313" key="3">
    <source>
        <dbReference type="Proteomes" id="UP000280243"/>
    </source>
</evidence>
<reference evidence="2 3" key="1">
    <citation type="submission" date="2018-10" db="EMBL/GenBank/DDBJ databases">
        <authorList>
            <person name="Garlena R.A."/>
            <person name="Russell D.A."/>
            <person name="Pope W.H."/>
            <person name="Jacobs-Sera D."/>
            <person name="Hatfull G.F."/>
        </authorList>
    </citation>
    <scope>NUCLEOTIDE SEQUENCE [LARGE SCALE GENOMIC DNA]</scope>
</reference>
<dbReference type="InterPro" id="IPR020109">
    <property type="entry name" value="Holin_r1t"/>
</dbReference>
<gene>
    <name evidence="2" type="primary">31</name>
    <name evidence="2" type="ORF">PBI_JOHANN_31</name>
</gene>
<feature type="transmembrane region" description="Helical" evidence="1">
    <location>
        <begin position="44"/>
        <end position="62"/>
    </location>
</feature>
<organism evidence="2 3">
    <name type="scientific">Microbacterium phage Johann</name>
    <dbReference type="NCBI Taxonomy" id="2484207"/>
    <lineage>
        <taxon>Viruses</taxon>
        <taxon>Duplodnaviria</taxon>
        <taxon>Heunggongvirae</taxon>
        <taxon>Uroviricota</taxon>
        <taxon>Caudoviricetes</taxon>
        <taxon>Goodmanvirus</taxon>
        <taxon>Goodmanvirus goodman</taxon>
    </lineage>
</organism>
<sequence>MIWTKAFWKGAAERAFNAFWQTFAAVLSVVVGGELIPAVGIEGVSWLTALSASAVAAILSLAKSFGNADFTAGTAVTHVEVLSEPSAERRFPE</sequence>
<keyword evidence="1" id="KW-0812">Transmembrane</keyword>
<keyword evidence="1" id="KW-1133">Transmembrane helix</keyword>
<evidence type="ECO:0000256" key="1">
    <source>
        <dbReference type="SAM" id="Phobius"/>
    </source>
</evidence>
<protein>
    <submittedName>
        <fullName evidence="2">Holin</fullName>
    </submittedName>
</protein>
<keyword evidence="1" id="KW-0472">Membrane</keyword>
<evidence type="ECO:0000313" key="2">
    <source>
        <dbReference type="EMBL" id="AYQ99655.1"/>
    </source>
</evidence>